<accession>A0A1I7UNT3</accession>
<keyword evidence="1" id="KW-1185">Reference proteome</keyword>
<organism evidence="1 2">
    <name type="scientific">Caenorhabditis tropicalis</name>
    <dbReference type="NCBI Taxonomy" id="1561998"/>
    <lineage>
        <taxon>Eukaryota</taxon>
        <taxon>Metazoa</taxon>
        <taxon>Ecdysozoa</taxon>
        <taxon>Nematoda</taxon>
        <taxon>Chromadorea</taxon>
        <taxon>Rhabditida</taxon>
        <taxon>Rhabditina</taxon>
        <taxon>Rhabditomorpha</taxon>
        <taxon>Rhabditoidea</taxon>
        <taxon>Rhabditidae</taxon>
        <taxon>Peloderinae</taxon>
        <taxon>Caenorhabditis</taxon>
    </lineage>
</organism>
<name>A0A1I7UNT3_9PELO</name>
<dbReference type="AlphaFoldDB" id="A0A1I7UNT3"/>
<proteinExistence type="predicted"/>
<evidence type="ECO:0000313" key="1">
    <source>
        <dbReference type="Proteomes" id="UP000095282"/>
    </source>
</evidence>
<protein>
    <submittedName>
        <fullName evidence="2">Ovule protein</fullName>
    </submittedName>
</protein>
<reference evidence="2" key="1">
    <citation type="submission" date="2016-11" db="UniProtKB">
        <authorList>
            <consortium name="WormBaseParasite"/>
        </authorList>
    </citation>
    <scope>IDENTIFICATION</scope>
</reference>
<dbReference type="Proteomes" id="UP000095282">
    <property type="component" value="Unplaced"/>
</dbReference>
<sequence>MHATRPKTVMNWNIEGCVEGEEEEEEVSKHVSMHNTLLFRYLQASKNIIETKEQCHNEIFSLSAAL</sequence>
<dbReference type="WBParaSite" id="Csp11.Scaffold630.g17836.t1">
    <property type="protein sequence ID" value="Csp11.Scaffold630.g17836.t1"/>
    <property type="gene ID" value="Csp11.Scaffold630.g17836"/>
</dbReference>
<evidence type="ECO:0000313" key="2">
    <source>
        <dbReference type="WBParaSite" id="Csp11.Scaffold630.g17836.t1"/>
    </source>
</evidence>